<feature type="transmembrane region" description="Helical" evidence="1">
    <location>
        <begin position="180"/>
        <end position="202"/>
    </location>
</feature>
<organism evidence="3 4">
    <name type="scientific">Candidatus Caccopulliclostridium gallistercoris</name>
    <dbReference type="NCBI Taxonomy" id="2840719"/>
    <lineage>
        <taxon>Bacteria</taxon>
        <taxon>Bacillati</taxon>
        <taxon>Bacillota</taxon>
        <taxon>Clostridia</taxon>
        <taxon>Candidatus Caccopulliclostridium</taxon>
    </lineage>
</organism>
<protein>
    <submittedName>
        <fullName evidence="3">Uncharacterized protein</fullName>
    </submittedName>
</protein>
<dbReference type="AlphaFoldDB" id="A0A9D1NF04"/>
<keyword evidence="1" id="KW-0812">Transmembrane</keyword>
<name>A0A9D1NF04_9FIRM</name>
<reference evidence="3" key="1">
    <citation type="submission" date="2020-10" db="EMBL/GenBank/DDBJ databases">
        <authorList>
            <person name="Gilroy R."/>
        </authorList>
    </citation>
    <scope>NUCLEOTIDE SEQUENCE</scope>
    <source>
        <strain evidence="3">CHK186-9395</strain>
    </source>
</reference>
<sequence>MKKLLALICAVLILGTFSASPAHAEDTLPESVRVITVSTRIYNSASLDDIKMDGEQEVRAVHGDVFSVLSLTVAENSFYEISYNGASAYILKAHVLDTSVKSSNVKLDTNASLRLETMVYEYNGTSFSETGITLESGTRIKLLDGLNQDADYTRISFELNEETLTYYVPTSNITADGMSAAGITAITLIIACTSLLLILFGFKGRKKKKKEK</sequence>
<evidence type="ECO:0000313" key="4">
    <source>
        <dbReference type="Proteomes" id="UP000886861"/>
    </source>
</evidence>
<evidence type="ECO:0000313" key="3">
    <source>
        <dbReference type="EMBL" id="HIV01474.1"/>
    </source>
</evidence>
<feature type="chain" id="PRO_5039620817" evidence="2">
    <location>
        <begin position="25"/>
        <end position="212"/>
    </location>
</feature>
<comment type="caution">
    <text evidence="3">The sequence shown here is derived from an EMBL/GenBank/DDBJ whole genome shotgun (WGS) entry which is preliminary data.</text>
</comment>
<accession>A0A9D1NF04</accession>
<dbReference type="EMBL" id="DVOJ01000010">
    <property type="protein sequence ID" value="HIV01474.1"/>
    <property type="molecule type" value="Genomic_DNA"/>
</dbReference>
<keyword evidence="1" id="KW-0472">Membrane</keyword>
<reference evidence="3" key="2">
    <citation type="journal article" date="2021" name="PeerJ">
        <title>Extensive microbial diversity within the chicken gut microbiome revealed by metagenomics and culture.</title>
        <authorList>
            <person name="Gilroy R."/>
            <person name="Ravi A."/>
            <person name="Getino M."/>
            <person name="Pursley I."/>
            <person name="Horton D.L."/>
            <person name="Alikhan N.F."/>
            <person name="Baker D."/>
            <person name="Gharbi K."/>
            <person name="Hall N."/>
            <person name="Watson M."/>
            <person name="Adriaenssens E.M."/>
            <person name="Foster-Nyarko E."/>
            <person name="Jarju S."/>
            <person name="Secka A."/>
            <person name="Antonio M."/>
            <person name="Oren A."/>
            <person name="Chaudhuri R.R."/>
            <person name="La Ragione R."/>
            <person name="Hildebrand F."/>
            <person name="Pallen M.J."/>
        </authorList>
    </citation>
    <scope>NUCLEOTIDE SEQUENCE</scope>
    <source>
        <strain evidence="3">CHK186-9395</strain>
    </source>
</reference>
<dbReference type="Proteomes" id="UP000886861">
    <property type="component" value="Unassembled WGS sequence"/>
</dbReference>
<proteinExistence type="predicted"/>
<gene>
    <name evidence="3" type="ORF">IAA62_02855</name>
</gene>
<keyword evidence="2" id="KW-0732">Signal</keyword>
<evidence type="ECO:0000256" key="1">
    <source>
        <dbReference type="SAM" id="Phobius"/>
    </source>
</evidence>
<feature type="signal peptide" evidence="2">
    <location>
        <begin position="1"/>
        <end position="24"/>
    </location>
</feature>
<keyword evidence="1" id="KW-1133">Transmembrane helix</keyword>
<evidence type="ECO:0000256" key="2">
    <source>
        <dbReference type="SAM" id="SignalP"/>
    </source>
</evidence>